<dbReference type="InterPro" id="IPR016181">
    <property type="entry name" value="Acyl_CoA_acyltransferase"/>
</dbReference>
<dbReference type="Proteomes" id="UP000637359">
    <property type="component" value="Unassembled WGS sequence"/>
</dbReference>
<feature type="domain" description="N-acetyltransferase" evidence="1">
    <location>
        <begin position="3"/>
        <end position="170"/>
    </location>
</feature>
<evidence type="ECO:0000313" key="3">
    <source>
        <dbReference type="Proteomes" id="UP000637359"/>
    </source>
</evidence>
<proteinExistence type="predicted"/>
<accession>A0A923L4S8</accession>
<comment type="caution">
    <text evidence="2">The sequence shown here is derived from an EMBL/GenBank/DDBJ whole genome shotgun (WGS) entry which is preliminary data.</text>
</comment>
<dbReference type="AlphaFoldDB" id="A0A923L4S8"/>
<dbReference type="Gene3D" id="3.40.630.30">
    <property type="match status" value="1"/>
</dbReference>
<reference evidence="2" key="1">
    <citation type="submission" date="2020-08" db="EMBL/GenBank/DDBJ databases">
        <title>Genome public.</title>
        <authorList>
            <person name="Liu C."/>
            <person name="Sun Q."/>
        </authorList>
    </citation>
    <scope>NUCLEOTIDE SEQUENCE</scope>
    <source>
        <strain evidence="2">BX22</strain>
    </source>
</reference>
<dbReference type="RefSeq" id="WP_186869201.1">
    <property type="nucleotide sequence ID" value="NZ_JACOOL010000004.1"/>
</dbReference>
<organism evidence="2 3">
    <name type="scientific">Ornithinibacillus hominis</name>
    <dbReference type="NCBI Taxonomy" id="2763055"/>
    <lineage>
        <taxon>Bacteria</taxon>
        <taxon>Bacillati</taxon>
        <taxon>Bacillota</taxon>
        <taxon>Bacilli</taxon>
        <taxon>Bacillales</taxon>
        <taxon>Bacillaceae</taxon>
        <taxon>Ornithinibacillus</taxon>
    </lineage>
</organism>
<keyword evidence="3" id="KW-1185">Reference proteome</keyword>
<protein>
    <submittedName>
        <fullName evidence="2">GNAT family N-acetyltransferase</fullName>
    </submittedName>
</protein>
<gene>
    <name evidence="2" type="ORF">H8S33_06590</name>
</gene>
<dbReference type="EMBL" id="JACOOL010000004">
    <property type="protein sequence ID" value="MBC5636489.1"/>
    <property type="molecule type" value="Genomic_DNA"/>
</dbReference>
<evidence type="ECO:0000313" key="2">
    <source>
        <dbReference type="EMBL" id="MBC5636489.1"/>
    </source>
</evidence>
<dbReference type="GO" id="GO:0016747">
    <property type="term" value="F:acyltransferase activity, transferring groups other than amino-acyl groups"/>
    <property type="evidence" value="ECO:0007669"/>
    <property type="project" value="InterPro"/>
</dbReference>
<dbReference type="SUPFAM" id="SSF55729">
    <property type="entry name" value="Acyl-CoA N-acyltransferases (Nat)"/>
    <property type="match status" value="1"/>
</dbReference>
<evidence type="ECO:0000259" key="1">
    <source>
        <dbReference type="PROSITE" id="PS51186"/>
    </source>
</evidence>
<dbReference type="InterPro" id="IPR000182">
    <property type="entry name" value="GNAT_dom"/>
</dbReference>
<dbReference type="Pfam" id="PF00583">
    <property type="entry name" value="Acetyltransf_1"/>
    <property type="match status" value="1"/>
</dbReference>
<name>A0A923L4S8_9BACI</name>
<sequence>MLIEIRNILFNEPEINHIARLYSKIWGTSAEEFLIRFKRHATYPGFRGIVASDGEEIISLAYGYTSMEGQYYHDLLKKSLSTTEQKRWLADCFELVELAVDPAFRGNKIGEAILSEITGQVMNETAILTTQMDNLPARTLYEKLGWISIRDNFVPNENGKSYVIMGKELKD</sequence>
<dbReference type="PROSITE" id="PS51186">
    <property type="entry name" value="GNAT"/>
    <property type="match status" value="1"/>
</dbReference>